<accession>A0A8H3YUA6</accession>
<feature type="signal peptide" evidence="1">
    <location>
        <begin position="1"/>
        <end position="16"/>
    </location>
</feature>
<dbReference type="AlphaFoldDB" id="A0A8H3YUA6"/>
<name>A0A8H3YUA6_VENIN</name>
<comment type="caution">
    <text evidence="2">The sequence shown here is derived from an EMBL/GenBank/DDBJ whole genome shotgun (WGS) entry which is preliminary data.</text>
</comment>
<gene>
    <name evidence="2" type="ORF">EG328_004027</name>
</gene>
<dbReference type="Proteomes" id="UP000447873">
    <property type="component" value="Unassembled WGS sequence"/>
</dbReference>
<protein>
    <submittedName>
        <fullName evidence="2">Uncharacterized protein</fullName>
    </submittedName>
</protein>
<sequence>MLALIYVCFLLHQVLSATSMNVPNNYDLFILTNRDINGIFALSFKPAANTNKATTMRNVSTGIKKFDEWYLDNNTITNNGYNDTILQFWTLHKESWGFVAWWNFTPQDDGTLQISAAGSFFLGLDDTKTQAKLHPLVDFGERGRDNDWDDDYYGCGHGLVFRRPDIEDKEWWAKFGA</sequence>
<evidence type="ECO:0000313" key="3">
    <source>
        <dbReference type="Proteomes" id="UP000447873"/>
    </source>
</evidence>
<reference evidence="2 3" key="1">
    <citation type="submission" date="2018-12" db="EMBL/GenBank/DDBJ databases">
        <title>Venturia inaequalis Genome Resource.</title>
        <authorList>
            <person name="Lichtner F.J."/>
        </authorList>
    </citation>
    <scope>NUCLEOTIDE SEQUENCE [LARGE SCALE GENOMIC DNA]</scope>
    <source>
        <strain evidence="2 3">120213</strain>
    </source>
</reference>
<keyword evidence="1" id="KW-0732">Signal</keyword>
<dbReference type="EMBL" id="WNWS01000226">
    <property type="protein sequence ID" value="KAE9974095.1"/>
    <property type="molecule type" value="Genomic_DNA"/>
</dbReference>
<evidence type="ECO:0000256" key="1">
    <source>
        <dbReference type="SAM" id="SignalP"/>
    </source>
</evidence>
<proteinExistence type="predicted"/>
<feature type="chain" id="PRO_5034986480" evidence="1">
    <location>
        <begin position="17"/>
        <end position="177"/>
    </location>
</feature>
<evidence type="ECO:0000313" key="2">
    <source>
        <dbReference type="EMBL" id="KAE9974095.1"/>
    </source>
</evidence>
<organism evidence="2 3">
    <name type="scientific">Venturia inaequalis</name>
    <name type="common">Apple scab fungus</name>
    <dbReference type="NCBI Taxonomy" id="5025"/>
    <lineage>
        <taxon>Eukaryota</taxon>
        <taxon>Fungi</taxon>
        <taxon>Dikarya</taxon>
        <taxon>Ascomycota</taxon>
        <taxon>Pezizomycotina</taxon>
        <taxon>Dothideomycetes</taxon>
        <taxon>Pleosporomycetidae</taxon>
        <taxon>Venturiales</taxon>
        <taxon>Venturiaceae</taxon>
        <taxon>Venturia</taxon>
    </lineage>
</organism>